<gene>
    <name evidence="3" type="ORF">HS088_TW15G00871</name>
</gene>
<dbReference type="EMBL" id="JAAARO010000015">
    <property type="protein sequence ID" value="KAF5735369.1"/>
    <property type="molecule type" value="Genomic_DNA"/>
</dbReference>
<dbReference type="Proteomes" id="UP000593562">
    <property type="component" value="Unassembled WGS sequence"/>
</dbReference>
<sequence length="81" mass="9180">MGRRYMVMVALVWFVLLGDSSTINGSRHTHFFKVKPTLREKTPPSTLIYYDLLPKAVPIPPSGPSKEHDNIGLQTSKKMRP</sequence>
<reference evidence="3 4" key="1">
    <citation type="journal article" date="2020" name="Nat. Commun.">
        <title>Genome of Tripterygium wilfordii and identification of cytochrome P450 involved in triptolide biosynthesis.</title>
        <authorList>
            <person name="Tu L."/>
            <person name="Su P."/>
            <person name="Zhang Z."/>
            <person name="Gao L."/>
            <person name="Wang J."/>
            <person name="Hu T."/>
            <person name="Zhou J."/>
            <person name="Zhang Y."/>
            <person name="Zhao Y."/>
            <person name="Liu Y."/>
            <person name="Song Y."/>
            <person name="Tong Y."/>
            <person name="Lu Y."/>
            <person name="Yang J."/>
            <person name="Xu C."/>
            <person name="Jia M."/>
            <person name="Peters R.J."/>
            <person name="Huang L."/>
            <person name="Gao W."/>
        </authorList>
    </citation>
    <scope>NUCLEOTIDE SEQUENCE [LARGE SCALE GENOMIC DNA]</scope>
    <source>
        <strain evidence="4">cv. XIE 37</strain>
        <tissue evidence="3">Leaf</tissue>
    </source>
</reference>
<dbReference type="AlphaFoldDB" id="A0A7J7CMW0"/>
<feature type="chain" id="PRO_5029624857" evidence="2">
    <location>
        <begin position="21"/>
        <end position="81"/>
    </location>
</feature>
<protein>
    <submittedName>
        <fullName evidence="3">Protein IDA-LIKE 2-like</fullName>
    </submittedName>
</protein>
<comment type="caution">
    <text evidence="3">The sequence shown here is derived from an EMBL/GenBank/DDBJ whole genome shotgun (WGS) entry which is preliminary data.</text>
</comment>
<feature type="signal peptide" evidence="2">
    <location>
        <begin position="1"/>
        <end position="20"/>
    </location>
</feature>
<proteinExistence type="predicted"/>
<name>A0A7J7CMW0_TRIWF</name>
<feature type="compositionally biased region" description="Polar residues" evidence="1">
    <location>
        <begin position="72"/>
        <end position="81"/>
    </location>
</feature>
<dbReference type="InParanoid" id="A0A7J7CMW0"/>
<accession>A0A7J7CMW0</accession>
<organism evidence="3 4">
    <name type="scientific">Tripterygium wilfordii</name>
    <name type="common">Thunder God vine</name>
    <dbReference type="NCBI Taxonomy" id="458696"/>
    <lineage>
        <taxon>Eukaryota</taxon>
        <taxon>Viridiplantae</taxon>
        <taxon>Streptophyta</taxon>
        <taxon>Embryophyta</taxon>
        <taxon>Tracheophyta</taxon>
        <taxon>Spermatophyta</taxon>
        <taxon>Magnoliopsida</taxon>
        <taxon>eudicotyledons</taxon>
        <taxon>Gunneridae</taxon>
        <taxon>Pentapetalae</taxon>
        <taxon>rosids</taxon>
        <taxon>fabids</taxon>
        <taxon>Celastrales</taxon>
        <taxon>Celastraceae</taxon>
        <taxon>Tripterygium</taxon>
    </lineage>
</organism>
<evidence type="ECO:0000256" key="1">
    <source>
        <dbReference type="SAM" id="MobiDB-lite"/>
    </source>
</evidence>
<evidence type="ECO:0000313" key="4">
    <source>
        <dbReference type="Proteomes" id="UP000593562"/>
    </source>
</evidence>
<keyword evidence="4" id="KW-1185">Reference proteome</keyword>
<feature type="region of interest" description="Disordered" evidence="1">
    <location>
        <begin position="59"/>
        <end position="81"/>
    </location>
</feature>
<evidence type="ECO:0000256" key="2">
    <source>
        <dbReference type="SAM" id="SignalP"/>
    </source>
</evidence>
<keyword evidence="2" id="KW-0732">Signal</keyword>
<evidence type="ECO:0000313" key="3">
    <source>
        <dbReference type="EMBL" id="KAF5735369.1"/>
    </source>
</evidence>